<feature type="domain" description="CoA-binding" evidence="1">
    <location>
        <begin position="7"/>
        <end position="100"/>
    </location>
</feature>
<dbReference type="InterPro" id="IPR036291">
    <property type="entry name" value="NAD(P)-bd_dom_sf"/>
</dbReference>
<dbReference type="RefSeq" id="WP_085215994.1">
    <property type="nucleotide sequence ID" value="NZ_FXAM01000001.1"/>
</dbReference>
<gene>
    <name evidence="2" type="ORF">SAMN02949497_4599</name>
</gene>
<dbReference type="SMART" id="SM00881">
    <property type="entry name" value="CoA_binding"/>
    <property type="match status" value="1"/>
</dbReference>
<dbReference type="PANTHER" id="PTHR33303">
    <property type="entry name" value="CYTOPLASMIC PROTEIN-RELATED"/>
    <property type="match status" value="1"/>
</dbReference>
<dbReference type="Pfam" id="PF13380">
    <property type="entry name" value="CoA_binding_2"/>
    <property type="match status" value="1"/>
</dbReference>
<dbReference type="OrthoDB" id="9804695at2"/>
<reference evidence="2 3" key="1">
    <citation type="submission" date="2016-12" db="EMBL/GenBank/DDBJ databases">
        <authorList>
            <person name="Song W.-J."/>
            <person name="Kurnit D.M."/>
        </authorList>
    </citation>
    <scope>NUCLEOTIDE SEQUENCE [LARGE SCALE GENOMIC DNA]</scope>
    <source>
        <strain evidence="2 3">175</strain>
    </source>
</reference>
<proteinExistence type="predicted"/>
<sequence length="129" mass="14096">MDLIGHLDTPGLRIALVGATDDPGKFGAAIYRDLKRKGYRVYPVNPRRATVDGDPTYAKLGDLPEKPDWVNLVVPPTIGLAVLRECLALGLQRVWLQPGAEDAAILGFLDAHGFAYVARRCIMVESRAQ</sequence>
<dbReference type="STRING" id="1760988.SAMN02949497_4599"/>
<dbReference type="EMBL" id="FXAM01000001">
    <property type="protein sequence ID" value="SMF97180.1"/>
    <property type="molecule type" value="Genomic_DNA"/>
</dbReference>
<dbReference type="AlphaFoldDB" id="A0A1Y6D436"/>
<keyword evidence="3" id="KW-1185">Reference proteome</keyword>
<dbReference type="Proteomes" id="UP000192923">
    <property type="component" value="Unassembled WGS sequence"/>
</dbReference>
<dbReference type="SUPFAM" id="SSF51735">
    <property type="entry name" value="NAD(P)-binding Rossmann-fold domains"/>
    <property type="match status" value="1"/>
</dbReference>
<dbReference type="InterPro" id="IPR003781">
    <property type="entry name" value="CoA-bd"/>
</dbReference>
<dbReference type="PANTHER" id="PTHR33303:SF2">
    <property type="entry name" value="COA-BINDING DOMAIN-CONTAINING PROTEIN"/>
    <property type="match status" value="1"/>
</dbReference>
<evidence type="ECO:0000259" key="1">
    <source>
        <dbReference type="SMART" id="SM00881"/>
    </source>
</evidence>
<name>A0A1Y6D436_9GAMM</name>
<dbReference type="Gene3D" id="3.40.50.720">
    <property type="entry name" value="NAD(P)-binding Rossmann-like Domain"/>
    <property type="match status" value="1"/>
</dbReference>
<evidence type="ECO:0000313" key="3">
    <source>
        <dbReference type="Proteomes" id="UP000192923"/>
    </source>
</evidence>
<accession>A0A1Y6D436</accession>
<protein>
    <recommendedName>
        <fullName evidence="1">CoA-binding domain-containing protein</fullName>
    </recommendedName>
</protein>
<organism evidence="2 3">
    <name type="scientific">Methylomagnum ishizawai</name>
    <dbReference type="NCBI Taxonomy" id="1760988"/>
    <lineage>
        <taxon>Bacteria</taxon>
        <taxon>Pseudomonadati</taxon>
        <taxon>Pseudomonadota</taxon>
        <taxon>Gammaproteobacteria</taxon>
        <taxon>Methylococcales</taxon>
        <taxon>Methylococcaceae</taxon>
        <taxon>Methylomagnum</taxon>
    </lineage>
</organism>
<evidence type="ECO:0000313" key="2">
    <source>
        <dbReference type="EMBL" id="SMF97180.1"/>
    </source>
</evidence>